<dbReference type="AlphaFoldDB" id="A0A0D5C2A4"/>
<evidence type="ECO:0000256" key="4">
    <source>
        <dbReference type="ARBA" id="ARBA00022781"/>
    </source>
</evidence>
<keyword evidence="3" id="KW-0813">Transport</keyword>
<gene>
    <name evidence="9" type="ORF">NADRNF5_1236</name>
</gene>
<proteinExistence type="inferred from homology"/>
<comment type="similarity">
    <text evidence="2">Belongs to the ATPase gamma chain family.</text>
</comment>
<keyword evidence="8" id="KW-0066">ATP synthesis</keyword>
<dbReference type="KEGG" id="nin:NADRNF5_1236"/>
<evidence type="ECO:0000256" key="1">
    <source>
        <dbReference type="ARBA" id="ARBA00004170"/>
    </source>
</evidence>
<keyword evidence="10" id="KW-1185">Reference proteome</keyword>
<dbReference type="GeneID" id="24820435"/>
<dbReference type="EMBL" id="CP011070">
    <property type="protein sequence ID" value="AJW70924.1"/>
    <property type="molecule type" value="Genomic_DNA"/>
</dbReference>
<dbReference type="HOGENOM" id="CLU_162428_0_0_2"/>
<evidence type="ECO:0000256" key="3">
    <source>
        <dbReference type="ARBA" id="ARBA00022448"/>
    </source>
</evidence>
<evidence type="ECO:0000256" key="8">
    <source>
        <dbReference type="ARBA" id="ARBA00023310"/>
    </source>
</evidence>
<dbReference type="Proteomes" id="UP000032408">
    <property type="component" value="Chromosome"/>
</dbReference>
<protein>
    <submittedName>
        <fullName evidence="9">Uncharacterized protein</fullName>
    </submittedName>
</protein>
<dbReference type="OrthoDB" id="1459at2157"/>
<evidence type="ECO:0000256" key="5">
    <source>
        <dbReference type="ARBA" id="ARBA00023065"/>
    </source>
</evidence>
<dbReference type="InterPro" id="IPR035968">
    <property type="entry name" value="ATP_synth_F1_ATPase_gsu"/>
</dbReference>
<evidence type="ECO:0000256" key="7">
    <source>
        <dbReference type="ARBA" id="ARBA00023196"/>
    </source>
</evidence>
<evidence type="ECO:0000256" key="2">
    <source>
        <dbReference type="ARBA" id="ARBA00007681"/>
    </source>
</evidence>
<dbReference type="GO" id="GO:0045259">
    <property type="term" value="C:proton-transporting ATP synthase complex"/>
    <property type="evidence" value="ECO:0007669"/>
    <property type="project" value="UniProtKB-KW"/>
</dbReference>
<reference evidence="9 10" key="2">
    <citation type="journal article" date="2016" name="ISME J.">
        <title>Physiological and genomic characterization of two novel marine thaumarchaeal strains indicates niche differentiation.</title>
        <authorList>
            <person name="Bayer B."/>
            <person name="Vojvoda J."/>
            <person name="Offre P."/>
            <person name="Alves R.J."/>
            <person name="Elisabeth N.H."/>
            <person name="Garcia J.A."/>
            <person name="Volland J.M."/>
            <person name="Srivastava A."/>
            <person name="Schleper C."/>
            <person name="Herndl G.J."/>
        </authorList>
    </citation>
    <scope>NUCLEOTIDE SEQUENCE [LARGE SCALE GENOMIC DNA]</scope>
    <source>
        <strain evidence="9 10">NF5</strain>
    </source>
</reference>
<dbReference type="GO" id="GO:0046933">
    <property type="term" value="F:proton-transporting ATP synthase activity, rotational mechanism"/>
    <property type="evidence" value="ECO:0007669"/>
    <property type="project" value="InterPro"/>
</dbReference>
<keyword evidence="6" id="KW-0472">Membrane</keyword>
<evidence type="ECO:0000313" key="9">
    <source>
        <dbReference type="EMBL" id="AJW70924.1"/>
    </source>
</evidence>
<dbReference type="RefSeq" id="WP_048116195.1">
    <property type="nucleotide sequence ID" value="NZ_CP011070.1"/>
</dbReference>
<keyword evidence="5" id="KW-0406">Ion transport</keyword>
<organism evidence="9 10">
    <name type="scientific">Nitrosopumilus adriaticus</name>
    <dbReference type="NCBI Taxonomy" id="1580092"/>
    <lineage>
        <taxon>Archaea</taxon>
        <taxon>Nitrososphaerota</taxon>
        <taxon>Nitrososphaeria</taxon>
        <taxon>Nitrosopumilales</taxon>
        <taxon>Nitrosopumilaceae</taxon>
        <taxon>Nitrosopumilus</taxon>
    </lineage>
</organism>
<keyword evidence="7" id="KW-0139">CF(1)</keyword>
<reference evidence="10" key="1">
    <citation type="submission" date="2015-03" db="EMBL/GenBank/DDBJ databases">
        <title>Characterization of two novel Thaumarchaeota isolated from the Northern Adriatic Sea.</title>
        <authorList>
            <person name="Bayer B."/>
            <person name="Vojvoda J."/>
            <person name="Offre P."/>
            <person name="Srivastava A."/>
            <person name="Elisabeth N."/>
            <person name="Garcia J.A.L."/>
            <person name="Schleper C."/>
            <person name="Herndl G.J."/>
        </authorList>
    </citation>
    <scope>NUCLEOTIDE SEQUENCE [LARGE SCALE GENOMIC DNA]</scope>
    <source>
        <strain evidence="10">NF5</strain>
    </source>
</reference>
<evidence type="ECO:0000256" key="6">
    <source>
        <dbReference type="ARBA" id="ARBA00023136"/>
    </source>
</evidence>
<name>A0A0D5C2A4_9ARCH</name>
<dbReference type="STRING" id="1580092.NADRNF5_1236"/>
<sequence>MISFETRILDEFKIKKAKIDTLSNYILNHKDPKNIEAKEASEFLDVLIDEIDKFYVLHSDILSKNGKKPHPRSLLPDNKKWNENVEIFYEKNPRRRPRK</sequence>
<comment type="subcellular location">
    <subcellularLocation>
        <location evidence="1">Membrane</location>
        <topology evidence="1">Peripheral membrane protein</topology>
    </subcellularLocation>
</comment>
<keyword evidence="4" id="KW-0375">Hydrogen ion transport</keyword>
<dbReference type="SUPFAM" id="SSF52943">
    <property type="entry name" value="ATP synthase (F1-ATPase), gamma subunit"/>
    <property type="match status" value="1"/>
</dbReference>
<evidence type="ECO:0000313" key="10">
    <source>
        <dbReference type="Proteomes" id="UP000032408"/>
    </source>
</evidence>
<accession>A0A0D5C2A4</accession>